<dbReference type="RefSeq" id="WP_010750370.1">
    <property type="nucleotide sequence ID" value="NZ_BJWF01000013.1"/>
</dbReference>
<accession>A0A511J2V3</accession>
<evidence type="ECO:0008006" key="4">
    <source>
        <dbReference type="Google" id="ProtNLM"/>
    </source>
</evidence>
<reference evidence="2 3" key="1">
    <citation type="submission" date="2019-07" db="EMBL/GenBank/DDBJ databases">
        <title>Whole genome shotgun sequence of Enterococcus villorum NBRC 100699.</title>
        <authorList>
            <person name="Hosoyama A."/>
            <person name="Uohara A."/>
            <person name="Ohji S."/>
            <person name="Ichikawa N."/>
        </authorList>
    </citation>
    <scope>NUCLEOTIDE SEQUENCE [LARGE SCALE GENOMIC DNA]</scope>
    <source>
        <strain evidence="2 3">NBRC 100699</strain>
    </source>
</reference>
<gene>
    <name evidence="2" type="ORF">EVI01_13460</name>
</gene>
<dbReference type="Proteomes" id="UP000321830">
    <property type="component" value="Unassembled WGS sequence"/>
</dbReference>
<comment type="caution">
    <text evidence="2">The sequence shown here is derived from an EMBL/GenBank/DDBJ whole genome shotgun (WGS) entry which is preliminary data.</text>
</comment>
<feature type="chain" id="PRO_5039444568" description="Auto-transporter adhesin head GIN domain-containing protein" evidence="1">
    <location>
        <begin position="19"/>
        <end position="129"/>
    </location>
</feature>
<evidence type="ECO:0000313" key="2">
    <source>
        <dbReference type="EMBL" id="GEL92009.1"/>
    </source>
</evidence>
<evidence type="ECO:0000313" key="3">
    <source>
        <dbReference type="Proteomes" id="UP000321830"/>
    </source>
</evidence>
<feature type="signal peptide" evidence="1">
    <location>
        <begin position="1"/>
        <end position="18"/>
    </location>
</feature>
<proteinExistence type="predicted"/>
<dbReference type="AlphaFoldDB" id="A0A511J2V3"/>
<sequence length="129" mass="13965">MKKYMAYFLVSMTLASLATPIVNVSATTGEADSFVSLKQQENELQLSLDELKKNPDVTVEVNGDDFTISFNDSTLYNVINSQQSFIFLKTPRAAGVTKIQGKLSSGNFKVYLSKNTLNAVQAVGGSAIS</sequence>
<name>A0A511J2V3_9ENTE</name>
<protein>
    <recommendedName>
        <fullName evidence="4">Auto-transporter adhesin head GIN domain-containing protein</fullName>
    </recommendedName>
</protein>
<dbReference type="EMBL" id="BJWF01000013">
    <property type="protein sequence ID" value="GEL92009.1"/>
    <property type="molecule type" value="Genomic_DNA"/>
</dbReference>
<organism evidence="2 3">
    <name type="scientific">Enterococcus villorum</name>
    <dbReference type="NCBI Taxonomy" id="112904"/>
    <lineage>
        <taxon>Bacteria</taxon>
        <taxon>Bacillati</taxon>
        <taxon>Bacillota</taxon>
        <taxon>Bacilli</taxon>
        <taxon>Lactobacillales</taxon>
        <taxon>Enterococcaceae</taxon>
        <taxon>Enterococcus</taxon>
    </lineage>
</organism>
<keyword evidence="1" id="KW-0732">Signal</keyword>
<evidence type="ECO:0000256" key="1">
    <source>
        <dbReference type="SAM" id="SignalP"/>
    </source>
</evidence>